<evidence type="ECO:0000256" key="6">
    <source>
        <dbReference type="SAM" id="Phobius"/>
    </source>
</evidence>
<dbReference type="EMBL" id="OU963864">
    <property type="protein sequence ID" value="CAH0386121.1"/>
    <property type="molecule type" value="Genomic_DNA"/>
</dbReference>
<feature type="transmembrane region" description="Helical" evidence="6">
    <location>
        <begin position="130"/>
        <end position="148"/>
    </location>
</feature>
<comment type="similarity">
    <text evidence="2">Belongs to the TMEM256 family.</text>
</comment>
<proteinExistence type="inferred from homology"/>
<dbReference type="PANTHER" id="PTHR43461">
    <property type="entry name" value="TRANSMEMBRANE PROTEIN 256"/>
    <property type="match status" value="1"/>
</dbReference>
<name>A0A9P0A799_BEMTA</name>
<evidence type="ECO:0000313" key="7">
    <source>
        <dbReference type="EMBL" id="CAH0386121.1"/>
    </source>
</evidence>
<feature type="transmembrane region" description="Helical" evidence="6">
    <location>
        <begin position="70"/>
        <end position="92"/>
    </location>
</feature>
<keyword evidence="8" id="KW-1185">Reference proteome</keyword>
<dbReference type="PANTHER" id="PTHR43461:SF1">
    <property type="entry name" value="TRANSMEMBRANE PROTEIN 256"/>
    <property type="match status" value="1"/>
</dbReference>
<evidence type="ECO:0000256" key="4">
    <source>
        <dbReference type="ARBA" id="ARBA00022989"/>
    </source>
</evidence>
<evidence type="ECO:0000256" key="5">
    <source>
        <dbReference type="ARBA" id="ARBA00023136"/>
    </source>
</evidence>
<dbReference type="AlphaFoldDB" id="A0A9P0A799"/>
<evidence type="ECO:0000256" key="2">
    <source>
        <dbReference type="ARBA" id="ARBA00006208"/>
    </source>
</evidence>
<comment type="subcellular location">
    <subcellularLocation>
        <location evidence="1">Membrane</location>
        <topology evidence="1">Multi-pass membrane protein</topology>
    </subcellularLocation>
</comment>
<keyword evidence="5 6" id="KW-0472">Membrane</keyword>
<evidence type="ECO:0000256" key="1">
    <source>
        <dbReference type="ARBA" id="ARBA00004141"/>
    </source>
</evidence>
<reference evidence="7" key="1">
    <citation type="submission" date="2021-12" db="EMBL/GenBank/DDBJ databases">
        <authorList>
            <person name="King R."/>
        </authorList>
    </citation>
    <scope>NUCLEOTIDE SEQUENCE</scope>
</reference>
<sequence>MSETENLIMQNVSDSVNWILFTNPVSSGSIEFIKCLGQKLATIAPPKKEIVETKVVMMDLYRLVGCSRNFIRLAGVFGFGAVAFGVYGAHILHPKEGKGQEKYMFDTANRYHFLHTLALFAAPFTKHPQVTGSLFTMGIIMFSGSIYYQVIAEDDSLKKWRITPMGGTCLMLGWLSIIL</sequence>
<evidence type="ECO:0000313" key="8">
    <source>
        <dbReference type="Proteomes" id="UP001152759"/>
    </source>
</evidence>
<accession>A0A9P0A799</accession>
<gene>
    <name evidence="7" type="ORF">BEMITA_LOCUS5280</name>
</gene>
<dbReference type="Pfam" id="PF04241">
    <property type="entry name" value="DUF423"/>
    <property type="match status" value="1"/>
</dbReference>
<evidence type="ECO:0000256" key="3">
    <source>
        <dbReference type="ARBA" id="ARBA00022692"/>
    </source>
</evidence>
<dbReference type="KEGG" id="btab:109030990"/>
<dbReference type="InterPro" id="IPR006696">
    <property type="entry name" value="DUF423"/>
</dbReference>
<keyword evidence="4 6" id="KW-1133">Transmembrane helix</keyword>
<dbReference type="Proteomes" id="UP001152759">
    <property type="component" value="Chromosome 3"/>
</dbReference>
<dbReference type="GO" id="GO:0016020">
    <property type="term" value="C:membrane"/>
    <property type="evidence" value="ECO:0007669"/>
    <property type="project" value="UniProtKB-SubCell"/>
</dbReference>
<keyword evidence="3 6" id="KW-0812">Transmembrane</keyword>
<evidence type="ECO:0008006" key="9">
    <source>
        <dbReference type="Google" id="ProtNLM"/>
    </source>
</evidence>
<protein>
    <recommendedName>
        <fullName evidence="9">Transmembrane protein 256 homolog</fullName>
    </recommendedName>
</protein>
<dbReference type="OrthoDB" id="269173at2759"/>
<organism evidence="7 8">
    <name type="scientific">Bemisia tabaci</name>
    <name type="common">Sweetpotato whitefly</name>
    <name type="synonym">Aleurodes tabaci</name>
    <dbReference type="NCBI Taxonomy" id="7038"/>
    <lineage>
        <taxon>Eukaryota</taxon>
        <taxon>Metazoa</taxon>
        <taxon>Ecdysozoa</taxon>
        <taxon>Arthropoda</taxon>
        <taxon>Hexapoda</taxon>
        <taxon>Insecta</taxon>
        <taxon>Pterygota</taxon>
        <taxon>Neoptera</taxon>
        <taxon>Paraneoptera</taxon>
        <taxon>Hemiptera</taxon>
        <taxon>Sternorrhyncha</taxon>
        <taxon>Aleyrodoidea</taxon>
        <taxon>Aleyrodidae</taxon>
        <taxon>Aleyrodinae</taxon>
        <taxon>Bemisia</taxon>
    </lineage>
</organism>